<name>A0A7W4V3F5_9MICO</name>
<sequence>MAKWKAGELDPGFPHPHPPAWAGDLIAAVIIVSTVFIPFPEVYFRPSNPLAVIVVVAPAFFLPLRRRWPVSVLALVVVCYGVAALTGTLSPGTVLAAAIAMFGVATHATRRTTFVVAGLTVLAIVFLSLLAAISSVTDPRIIQFAIFVAFAAAAGDAGRSRREYIIAITERAERAEQTRDAEASRRVAEERLKIARDLHDAVAHQISVISLNAGVASSALETRPEKAKAALGTIRSASRTVLGEIGNLLEVLRAEDSEGVTAPQLGLAHLDDLVAQFAADGLDVKVRLEGDPGEVTGAVDLVAYRVIHEGLTNAHKHGAEHRAHVLIEVREDQVLIVVTNPVLPPADSQQGRGVTSAGGGHGLLGIRERVSAVRGAVEAGPMPGGFRIAATLPLAKENV</sequence>
<evidence type="ECO:0000256" key="2">
    <source>
        <dbReference type="ARBA" id="ARBA00012438"/>
    </source>
</evidence>
<keyword evidence="13" id="KW-1185">Reference proteome</keyword>
<dbReference type="InterPro" id="IPR003594">
    <property type="entry name" value="HATPase_dom"/>
</dbReference>
<protein>
    <recommendedName>
        <fullName evidence="2">histidine kinase</fullName>
        <ecNumber evidence="2">2.7.13.3</ecNumber>
    </recommendedName>
</protein>
<comment type="caution">
    <text evidence="12">The sequence shown here is derived from an EMBL/GenBank/DDBJ whole genome shotgun (WGS) entry which is preliminary data.</text>
</comment>
<reference evidence="12 13" key="1">
    <citation type="submission" date="2020-08" db="EMBL/GenBank/DDBJ databases">
        <title>Sequencing the genomes of 1000 actinobacteria strains.</title>
        <authorList>
            <person name="Klenk H.-P."/>
        </authorList>
    </citation>
    <scope>NUCLEOTIDE SEQUENCE [LARGE SCALE GENOMIC DNA]</scope>
    <source>
        <strain evidence="12 13">DSM 27099</strain>
    </source>
</reference>
<accession>A0A7W4V3F5</accession>
<keyword evidence="7" id="KW-0067">ATP-binding</keyword>
<keyword evidence="5" id="KW-0547">Nucleotide-binding</keyword>
<dbReference type="Gene3D" id="3.30.565.10">
    <property type="entry name" value="Histidine kinase-like ATPase, C-terminal domain"/>
    <property type="match status" value="1"/>
</dbReference>
<dbReference type="GO" id="GO:0016020">
    <property type="term" value="C:membrane"/>
    <property type="evidence" value="ECO:0007669"/>
    <property type="project" value="InterPro"/>
</dbReference>
<evidence type="ECO:0000259" key="11">
    <source>
        <dbReference type="Pfam" id="PF07730"/>
    </source>
</evidence>
<organism evidence="12 13">
    <name type="scientific">Microbacterium endophyticum</name>
    <dbReference type="NCBI Taxonomy" id="1526412"/>
    <lineage>
        <taxon>Bacteria</taxon>
        <taxon>Bacillati</taxon>
        <taxon>Actinomycetota</taxon>
        <taxon>Actinomycetes</taxon>
        <taxon>Micrococcales</taxon>
        <taxon>Microbacteriaceae</taxon>
        <taxon>Microbacterium</taxon>
    </lineage>
</organism>
<keyword evidence="8" id="KW-0902">Two-component regulatory system</keyword>
<keyword evidence="3" id="KW-0597">Phosphoprotein</keyword>
<keyword evidence="9" id="KW-1133">Transmembrane helix</keyword>
<feature type="transmembrane region" description="Helical" evidence="9">
    <location>
        <begin position="46"/>
        <end position="64"/>
    </location>
</feature>
<dbReference type="GO" id="GO:0000155">
    <property type="term" value="F:phosphorelay sensor kinase activity"/>
    <property type="evidence" value="ECO:0007669"/>
    <property type="project" value="InterPro"/>
</dbReference>
<evidence type="ECO:0000256" key="7">
    <source>
        <dbReference type="ARBA" id="ARBA00022840"/>
    </source>
</evidence>
<evidence type="ECO:0000256" key="4">
    <source>
        <dbReference type="ARBA" id="ARBA00022679"/>
    </source>
</evidence>
<dbReference type="AlphaFoldDB" id="A0A7W4V3F5"/>
<dbReference type="CDD" id="cd16917">
    <property type="entry name" value="HATPase_UhpB-NarQ-NarX-like"/>
    <property type="match status" value="1"/>
</dbReference>
<evidence type="ECO:0000313" key="12">
    <source>
        <dbReference type="EMBL" id="MBB2976171.1"/>
    </source>
</evidence>
<dbReference type="PANTHER" id="PTHR24421">
    <property type="entry name" value="NITRATE/NITRITE SENSOR PROTEIN NARX-RELATED"/>
    <property type="match status" value="1"/>
</dbReference>
<feature type="transmembrane region" description="Helical" evidence="9">
    <location>
        <begin position="20"/>
        <end position="39"/>
    </location>
</feature>
<evidence type="ECO:0000256" key="5">
    <source>
        <dbReference type="ARBA" id="ARBA00022741"/>
    </source>
</evidence>
<evidence type="ECO:0000256" key="1">
    <source>
        <dbReference type="ARBA" id="ARBA00000085"/>
    </source>
</evidence>
<dbReference type="InterPro" id="IPR050482">
    <property type="entry name" value="Sensor_HK_TwoCompSys"/>
</dbReference>
<keyword evidence="9" id="KW-0812">Transmembrane</keyword>
<feature type="domain" description="Histidine kinase/HSP90-like ATPase" evidence="10">
    <location>
        <begin position="303"/>
        <end position="395"/>
    </location>
</feature>
<gene>
    <name evidence="12" type="ORF">FHX49_001741</name>
</gene>
<dbReference type="GO" id="GO:0005524">
    <property type="term" value="F:ATP binding"/>
    <property type="evidence" value="ECO:0007669"/>
    <property type="project" value="UniProtKB-KW"/>
</dbReference>
<dbReference type="PANTHER" id="PTHR24421:SF10">
    <property type="entry name" value="NITRATE_NITRITE SENSOR PROTEIN NARQ"/>
    <property type="match status" value="1"/>
</dbReference>
<dbReference type="Gene3D" id="1.20.5.1930">
    <property type="match status" value="1"/>
</dbReference>
<evidence type="ECO:0000256" key="9">
    <source>
        <dbReference type="SAM" id="Phobius"/>
    </source>
</evidence>
<dbReference type="Pfam" id="PF07730">
    <property type="entry name" value="HisKA_3"/>
    <property type="match status" value="1"/>
</dbReference>
<evidence type="ECO:0000259" key="10">
    <source>
        <dbReference type="Pfam" id="PF02518"/>
    </source>
</evidence>
<dbReference type="InterPro" id="IPR036890">
    <property type="entry name" value="HATPase_C_sf"/>
</dbReference>
<comment type="catalytic activity">
    <reaction evidence="1">
        <text>ATP + protein L-histidine = ADP + protein N-phospho-L-histidine.</text>
        <dbReference type="EC" id="2.7.13.3"/>
    </reaction>
</comment>
<feature type="transmembrane region" description="Helical" evidence="9">
    <location>
        <begin position="70"/>
        <end position="102"/>
    </location>
</feature>
<keyword evidence="9" id="KW-0472">Membrane</keyword>
<dbReference type="Pfam" id="PF02518">
    <property type="entry name" value="HATPase_c"/>
    <property type="match status" value="1"/>
</dbReference>
<dbReference type="Proteomes" id="UP000529310">
    <property type="component" value="Unassembled WGS sequence"/>
</dbReference>
<proteinExistence type="predicted"/>
<dbReference type="InterPro" id="IPR011712">
    <property type="entry name" value="Sig_transdc_His_kin_sub3_dim/P"/>
</dbReference>
<keyword evidence="6 12" id="KW-0418">Kinase</keyword>
<dbReference type="SUPFAM" id="SSF55874">
    <property type="entry name" value="ATPase domain of HSP90 chaperone/DNA topoisomerase II/histidine kinase"/>
    <property type="match status" value="1"/>
</dbReference>
<evidence type="ECO:0000256" key="6">
    <source>
        <dbReference type="ARBA" id="ARBA00022777"/>
    </source>
</evidence>
<dbReference type="EMBL" id="JACHWQ010000004">
    <property type="protein sequence ID" value="MBB2976171.1"/>
    <property type="molecule type" value="Genomic_DNA"/>
</dbReference>
<evidence type="ECO:0000313" key="13">
    <source>
        <dbReference type="Proteomes" id="UP000529310"/>
    </source>
</evidence>
<evidence type="ECO:0000256" key="8">
    <source>
        <dbReference type="ARBA" id="ARBA00023012"/>
    </source>
</evidence>
<dbReference type="GO" id="GO:0046983">
    <property type="term" value="F:protein dimerization activity"/>
    <property type="evidence" value="ECO:0007669"/>
    <property type="project" value="InterPro"/>
</dbReference>
<dbReference type="EC" id="2.7.13.3" evidence="2"/>
<dbReference type="RefSeq" id="WP_165138598.1">
    <property type="nucleotide sequence ID" value="NZ_CP049255.1"/>
</dbReference>
<evidence type="ECO:0000256" key="3">
    <source>
        <dbReference type="ARBA" id="ARBA00022553"/>
    </source>
</evidence>
<feature type="transmembrane region" description="Helical" evidence="9">
    <location>
        <begin position="114"/>
        <end position="135"/>
    </location>
</feature>
<feature type="domain" description="Signal transduction histidine kinase subgroup 3 dimerisation and phosphoacceptor" evidence="11">
    <location>
        <begin position="190"/>
        <end position="255"/>
    </location>
</feature>
<keyword evidence="4" id="KW-0808">Transferase</keyword>